<feature type="transmembrane region" description="Helical" evidence="2">
    <location>
        <begin position="37"/>
        <end position="59"/>
    </location>
</feature>
<evidence type="ECO:0000256" key="1">
    <source>
        <dbReference type="SAM" id="MobiDB-lite"/>
    </source>
</evidence>
<evidence type="ECO:0000313" key="3">
    <source>
        <dbReference type="EMBL" id="KAL3288957.1"/>
    </source>
</evidence>
<feature type="region of interest" description="Disordered" evidence="1">
    <location>
        <begin position="97"/>
        <end position="138"/>
    </location>
</feature>
<keyword evidence="2" id="KW-1133">Transmembrane helix</keyword>
<evidence type="ECO:0000313" key="4">
    <source>
        <dbReference type="Proteomes" id="UP001516400"/>
    </source>
</evidence>
<protein>
    <submittedName>
        <fullName evidence="3">Uncharacterized protein</fullName>
    </submittedName>
</protein>
<accession>A0ABD2PE11</accession>
<keyword evidence="4" id="KW-1185">Reference proteome</keyword>
<reference evidence="3 4" key="1">
    <citation type="journal article" date="2021" name="BMC Biol.">
        <title>Horizontally acquired antibacterial genes associated with adaptive radiation of ladybird beetles.</title>
        <authorList>
            <person name="Li H.S."/>
            <person name="Tang X.F."/>
            <person name="Huang Y.H."/>
            <person name="Xu Z.Y."/>
            <person name="Chen M.L."/>
            <person name="Du X.Y."/>
            <person name="Qiu B.Y."/>
            <person name="Chen P.T."/>
            <person name="Zhang W."/>
            <person name="Slipinski A."/>
            <person name="Escalona H.E."/>
            <person name="Waterhouse R.M."/>
            <person name="Zwick A."/>
            <person name="Pang H."/>
        </authorList>
    </citation>
    <scope>NUCLEOTIDE SEQUENCE [LARGE SCALE GENOMIC DNA]</scope>
    <source>
        <strain evidence="3">SYSU2018</strain>
    </source>
</reference>
<proteinExistence type="predicted"/>
<keyword evidence="2" id="KW-0472">Membrane</keyword>
<keyword evidence="2" id="KW-0812">Transmembrane</keyword>
<evidence type="ECO:0000256" key="2">
    <source>
        <dbReference type="SAM" id="Phobius"/>
    </source>
</evidence>
<dbReference type="EMBL" id="JABFTP020000185">
    <property type="protein sequence ID" value="KAL3288957.1"/>
    <property type="molecule type" value="Genomic_DNA"/>
</dbReference>
<dbReference type="Proteomes" id="UP001516400">
    <property type="component" value="Unassembled WGS sequence"/>
</dbReference>
<dbReference type="AlphaFoldDB" id="A0ABD2PE11"/>
<organism evidence="3 4">
    <name type="scientific">Cryptolaemus montrouzieri</name>
    <dbReference type="NCBI Taxonomy" id="559131"/>
    <lineage>
        <taxon>Eukaryota</taxon>
        <taxon>Metazoa</taxon>
        <taxon>Ecdysozoa</taxon>
        <taxon>Arthropoda</taxon>
        <taxon>Hexapoda</taxon>
        <taxon>Insecta</taxon>
        <taxon>Pterygota</taxon>
        <taxon>Neoptera</taxon>
        <taxon>Endopterygota</taxon>
        <taxon>Coleoptera</taxon>
        <taxon>Polyphaga</taxon>
        <taxon>Cucujiformia</taxon>
        <taxon>Coccinelloidea</taxon>
        <taxon>Coccinellidae</taxon>
        <taxon>Scymninae</taxon>
        <taxon>Scymnini</taxon>
        <taxon>Cryptolaemus</taxon>
    </lineage>
</organism>
<sequence>MKKLIVLTAASYGKVNDTGLQEASMPGSPPVPVRGVNVMLGGVMLSAIIMVIFVLCYCCHKSNRKSPTSSPPSMYWRDPGLSMEIYTVDTQSCIEYEEYSSDSRRTSTTGPPPPYELVAESSKLEEQSPSQIPENLEPPTYEKACELYRDLHITPEGYV</sequence>
<gene>
    <name evidence="3" type="ORF">HHI36_003401</name>
</gene>
<comment type="caution">
    <text evidence="3">The sequence shown here is derived from an EMBL/GenBank/DDBJ whole genome shotgun (WGS) entry which is preliminary data.</text>
</comment>
<name>A0ABD2PE11_9CUCU</name>